<reference evidence="8 9" key="1">
    <citation type="submission" date="2020-02" db="EMBL/GenBank/DDBJ databases">
        <title>Acidophilic actinobacteria isolated from forest soil.</title>
        <authorList>
            <person name="Golinska P."/>
        </authorList>
    </citation>
    <scope>NUCLEOTIDE SEQUENCE [LARGE SCALE GENOMIC DNA]</scope>
    <source>
        <strain evidence="8 9">NL8</strain>
    </source>
</reference>
<evidence type="ECO:0000256" key="3">
    <source>
        <dbReference type="ARBA" id="ARBA00022833"/>
    </source>
</evidence>
<gene>
    <name evidence="8" type="ORF">KGQ19_11700</name>
</gene>
<keyword evidence="9" id="KW-1185">Reference proteome</keyword>
<feature type="domain" description="Enoyl reductase (ER)" evidence="7">
    <location>
        <begin position="4"/>
        <end position="357"/>
    </location>
</feature>
<comment type="similarity">
    <text evidence="1 6">Belongs to the zinc-containing alcohol dehydrogenase family.</text>
</comment>
<dbReference type="PROSITE" id="PS00059">
    <property type="entry name" value="ADH_ZINC"/>
    <property type="match status" value="1"/>
</dbReference>
<protein>
    <submittedName>
        <fullName evidence="8">Zn-dependent alcohol dehydrogenase</fullName>
    </submittedName>
</protein>
<keyword evidence="2 6" id="KW-0479">Metal-binding</keyword>
<dbReference type="InterPro" id="IPR002328">
    <property type="entry name" value="ADH_Zn_CS"/>
</dbReference>
<organism evidence="8 9">
    <name type="scientific">Catenulispora pinistramenti</name>
    <dbReference type="NCBI Taxonomy" id="2705254"/>
    <lineage>
        <taxon>Bacteria</taxon>
        <taxon>Bacillati</taxon>
        <taxon>Actinomycetota</taxon>
        <taxon>Actinomycetes</taxon>
        <taxon>Catenulisporales</taxon>
        <taxon>Catenulisporaceae</taxon>
        <taxon>Catenulispora</taxon>
    </lineage>
</organism>
<dbReference type="Pfam" id="PF00107">
    <property type="entry name" value="ADH_zinc_N"/>
    <property type="match status" value="1"/>
</dbReference>
<comment type="caution">
    <text evidence="8">The sequence shown here is derived from an EMBL/GenBank/DDBJ whole genome shotgun (WGS) entry which is preliminary data.</text>
</comment>
<evidence type="ECO:0000256" key="1">
    <source>
        <dbReference type="ARBA" id="ARBA00008072"/>
    </source>
</evidence>
<evidence type="ECO:0000256" key="2">
    <source>
        <dbReference type="ARBA" id="ARBA00022723"/>
    </source>
</evidence>
<dbReference type="RefSeq" id="WP_212009122.1">
    <property type="nucleotide sequence ID" value="NZ_JAAFYZ010000030.1"/>
</dbReference>
<dbReference type="EMBL" id="JAAFYZ010000030">
    <property type="protein sequence ID" value="MBS2547535.1"/>
    <property type="molecule type" value="Genomic_DNA"/>
</dbReference>
<dbReference type="PANTHER" id="PTHR43880:SF12">
    <property type="entry name" value="ALCOHOL DEHYDROGENASE CLASS-3"/>
    <property type="match status" value="1"/>
</dbReference>
<dbReference type="Proteomes" id="UP000730482">
    <property type="component" value="Unassembled WGS sequence"/>
</dbReference>
<comment type="cofactor">
    <cofactor evidence="6">
        <name>Zn(2+)</name>
        <dbReference type="ChEBI" id="CHEBI:29105"/>
    </cofactor>
</comment>
<keyword evidence="5" id="KW-0520">NAD</keyword>
<sequence length="359" mass="37853">MRAAVFEGGKLEVVDGIEVRGPRSDEIVVRIGAAGLCHSDLSVVNGTIPFPGPAVLGHEGAGVVEEIGAAVTRVKAGDHVCLTTINNCGVCPACSAGRPTMCRGTFGKISKPFTREAADGSTEKLFSFANTSVFTERVVIKEVQAVPIPEDVPMASAALVGCGVLTGVGAVLNRAKVRIGETVVVIGVGGIGLNAIQGARIARAGRIIAVDTNPRKEEAARQFGATDFLDPSGQDLVQLIKDLLPHGADYVFECVGHPALIRAATDLLAWSGTAVLLGVPRSDAEGTFLVSGMYMDKTIMGCRYGTSHPQFDVERYVDLYRKGELLLDELVTKTYPLEHIHEAIHDLESGSLARGVLLL</sequence>
<evidence type="ECO:0000313" key="8">
    <source>
        <dbReference type="EMBL" id="MBS2547535.1"/>
    </source>
</evidence>
<dbReference type="PANTHER" id="PTHR43880">
    <property type="entry name" value="ALCOHOL DEHYDROGENASE"/>
    <property type="match status" value="1"/>
</dbReference>
<dbReference type="InterPro" id="IPR036291">
    <property type="entry name" value="NAD(P)-bd_dom_sf"/>
</dbReference>
<dbReference type="InterPro" id="IPR011032">
    <property type="entry name" value="GroES-like_sf"/>
</dbReference>
<evidence type="ECO:0000256" key="4">
    <source>
        <dbReference type="ARBA" id="ARBA00023002"/>
    </source>
</evidence>
<dbReference type="CDD" id="cd08279">
    <property type="entry name" value="Zn_ADH_class_III"/>
    <property type="match status" value="1"/>
</dbReference>
<dbReference type="Gene3D" id="3.90.180.10">
    <property type="entry name" value="Medium-chain alcohol dehydrogenases, catalytic domain"/>
    <property type="match status" value="1"/>
</dbReference>
<dbReference type="Gene3D" id="3.40.50.720">
    <property type="entry name" value="NAD(P)-binding Rossmann-like Domain"/>
    <property type="match status" value="1"/>
</dbReference>
<keyword evidence="4" id="KW-0560">Oxidoreductase</keyword>
<dbReference type="InterPro" id="IPR013149">
    <property type="entry name" value="ADH-like_C"/>
</dbReference>
<dbReference type="SUPFAM" id="SSF50129">
    <property type="entry name" value="GroES-like"/>
    <property type="match status" value="2"/>
</dbReference>
<dbReference type="InterPro" id="IPR020843">
    <property type="entry name" value="ER"/>
</dbReference>
<dbReference type="SMART" id="SM00829">
    <property type="entry name" value="PKS_ER"/>
    <property type="match status" value="1"/>
</dbReference>
<evidence type="ECO:0000313" key="9">
    <source>
        <dbReference type="Proteomes" id="UP000730482"/>
    </source>
</evidence>
<evidence type="ECO:0000259" key="7">
    <source>
        <dbReference type="SMART" id="SM00829"/>
    </source>
</evidence>
<dbReference type="InterPro" id="IPR013154">
    <property type="entry name" value="ADH-like_N"/>
</dbReference>
<evidence type="ECO:0000256" key="5">
    <source>
        <dbReference type="ARBA" id="ARBA00023027"/>
    </source>
</evidence>
<dbReference type="SUPFAM" id="SSF51735">
    <property type="entry name" value="NAD(P)-binding Rossmann-fold domains"/>
    <property type="match status" value="1"/>
</dbReference>
<accession>A0ABS5KND6</accession>
<dbReference type="Pfam" id="PF08240">
    <property type="entry name" value="ADH_N"/>
    <property type="match status" value="1"/>
</dbReference>
<name>A0ABS5KND6_9ACTN</name>
<keyword evidence="3 6" id="KW-0862">Zinc</keyword>
<evidence type="ECO:0000256" key="6">
    <source>
        <dbReference type="RuleBase" id="RU361277"/>
    </source>
</evidence>
<proteinExistence type="inferred from homology"/>